<feature type="domain" description="GHMP kinase N-terminal" evidence="13">
    <location>
        <begin position="75"/>
        <end position="156"/>
    </location>
</feature>
<evidence type="ECO:0000313" key="15">
    <source>
        <dbReference type="EMBL" id="PWN08114.1"/>
    </source>
</evidence>
<dbReference type="InterPro" id="IPR036554">
    <property type="entry name" value="GHMP_kinase_C_sf"/>
</dbReference>
<dbReference type="PRINTS" id="PR00958">
    <property type="entry name" value="HOMSERKINASE"/>
</dbReference>
<evidence type="ECO:0000256" key="1">
    <source>
        <dbReference type="ARBA" id="ARBA00005015"/>
    </source>
</evidence>
<keyword evidence="16" id="KW-1185">Reference proteome</keyword>
<dbReference type="InterPro" id="IPR014721">
    <property type="entry name" value="Ribsml_uS5_D2-typ_fold_subgr"/>
</dbReference>
<evidence type="ECO:0000256" key="2">
    <source>
        <dbReference type="ARBA" id="ARBA00007370"/>
    </source>
</evidence>
<dbReference type="Gene3D" id="3.30.70.890">
    <property type="entry name" value="GHMP kinase, C-terminal domain"/>
    <property type="match status" value="1"/>
</dbReference>
<dbReference type="InterPro" id="IPR013750">
    <property type="entry name" value="GHMP_kinase_C_dom"/>
</dbReference>
<gene>
    <name evidence="12" type="primary">thrB</name>
    <name evidence="15" type="ORF">DDZ15_00310</name>
</gene>
<dbReference type="GO" id="GO:0005524">
    <property type="term" value="F:ATP binding"/>
    <property type="evidence" value="ECO:0007669"/>
    <property type="project" value="UniProtKB-UniRule"/>
</dbReference>
<evidence type="ECO:0000259" key="13">
    <source>
        <dbReference type="Pfam" id="PF00288"/>
    </source>
</evidence>
<dbReference type="Pfam" id="PF00288">
    <property type="entry name" value="GHMP_kinases_N"/>
    <property type="match status" value="1"/>
</dbReference>
<dbReference type="PANTHER" id="PTHR20861">
    <property type="entry name" value="HOMOSERINE/4-DIPHOSPHOCYTIDYL-2-C-METHYL-D-ERYTHRITOL KINASE"/>
    <property type="match status" value="1"/>
</dbReference>
<reference evidence="15 16" key="1">
    <citation type="submission" date="2018-05" db="EMBL/GenBank/DDBJ databases">
        <title>Rhodohalobacter halophilus gen. nov., sp. nov., a moderately halophilic member of the family Balneolaceae.</title>
        <authorList>
            <person name="Liu Z.-W."/>
        </authorList>
    </citation>
    <scope>NUCLEOTIDE SEQUENCE [LARGE SCALE GENOMIC DNA]</scope>
    <source>
        <strain evidence="15 16">8A47</strain>
    </source>
</reference>
<dbReference type="HAMAP" id="MF_00384">
    <property type="entry name" value="Homoser_kinase"/>
    <property type="match status" value="1"/>
</dbReference>
<dbReference type="AlphaFoldDB" id="A0A316TZ11"/>
<evidence type="ECO:0000256" key="7">
    <source>
        <dbReference type="ARBA" id="ARBA00022697"/>
    </source>
</evidence>
<evidence type="ECO:0000256" key="6">
    <source>
        <dbReference type="ARBA" id="ARBA00022679"/>
    </source>
</evidence>
<organism evidence="15 16">
    <name type="scientific">Rhodohalobacter mucosus</name>
    <dbReference type="NCBI Taxonomy" id="2079485"/>
    <lineage>
        <taxon>Bacteria</taxon>
        <taxon>Pseudomonadati</taxon>
        <taxon>Balneolota</taxon>
        <taxon>Balneolia</taxon>
        <taxon>Balneolales</taxon>
        <taxon>Balneolaceae</taxon>
        <taxon>Rhodohalobacter</taxon>
    </lineage>
</organism>
<dbReference type="GO" id="GO:0005737">
    <property type="term" value="C:cytoplasm"/>
    <property type="evidence" value="ECO:0007669"/>
    <property type="project" value="UniProtKB-SubCell"/>
</dbReference>
<comment type="catalytic activity">
    <reaction evidence="11 12">
        <text>L-homoserine + ATP = O-phospho-L-homoserine + ADP + H(+)</text>
        <dbReference type="Rhea" id="RHEA:13985"/>
        <dbReference type="ChEBI" id="CHEBI:15378"/>
        <dbReference type="ChEBI" id="CHEBI:30616"/>
        <dbReference type="ChEBI" id="CHEBI:57476"/>
        <dbReference type="ChEBI" id="CHEBI:57590"/>
        <dbReference type="ChEBI" id="CHEBI:456216"/>
        <dbReference type="EC" id="2.7.1.39"/>
    </reaction>
</comment>
<evidence type="ECO:0000256" key="11">
    <source>
        <dbReference type="ARBA" id="ARBA00049375"/>
    </source>
</evidence>
<protein>
    <recommendedName>
        <fullName evidence="4 12">Homoserine kinase</fullName>
        <shortName evidence="12">HK</shortName>
        <shortName evidence="12">HSK</shortName>
        <ecNumber evidence="3 12">2.7.1.39</ecNumber>
    </recommendedName>
</protein>
<sequence length="321" mass="33751">MRDPEKPQSVKAFAPATVANVGCGFDVLGFALHKLGDFVTATMMDTPGVRISRITGDGGMLPLDAEKNTAGLSVLKLLNELGMNDIGIDLVIEKKMPLGSGLGSSAASSVAAAYAVNKLLEEPFSLPELLPFTVEGEMAASGTPHADNAAAALFGGFILVKTHLPPDVISLPTPPDLFCTIIHPKIEIQTRHSRQILKKDVALEKAVSQWANVGSLVAALFKEDYDLIGRSLHDEIIEPVRSVLIPGFDRMKLAAEEAGALGCSISGSGPSLFALSRGKETARKAASAMGSELQKLGLEYNDLISSVNTQGATTVEEKASS</sequence>
<dbReference type="EC" id="2.7.1.39" evidence="3 12"/>
<dbReference type="Proteomes" id="UP000245533">
    <property type="component" value="Unassembled WGS sequence"/>
</dbReference>
<dbReference type="PIRSF" id="PIRSF000676">
    <property type="entry name" value="Homoser_kin"/>
    <property type="match status" value="1"/>
</dbReference>
<dbReference type="InterPro" id="IPR000870">
    <property type="entry name" value="Homoserine_kinase"/>
</dbReference>
<dbReference type="Gene3D" id="3.30.230.10">
    <property type="match status" value="1"/>
</dbReference>
<keyword evidence="5 12" id="KW-0028">Amino-acid biosynthesis</keyword>
<dbReference type="UniPathway" id="UPA00050">
    <property type="reaction ID" value="UER00064"/>
</dbReference>
<keyword evidence="9 12" id="KW-0418">Kinase</keyword>
<evidence type="ECO:0000256" key="3">
    <source>
        <dbReference type="ARBA" id="ARBA00012078"/>
    </source>
</evidence>
<keyword evidence="12" id="KW-0963">Cytoplasm</keyword>
<evidence type="ECO:0000256" key="8">
    <source>
        <dbReference type="ARBA" id="ARBA00022741"/>
    </source>
</evidence>
<dbReference type="GO" id="GO:0004413">
    <property type="term" value="F:homoserine kinase activity"/>
    <property type="evidence" value="ECO:0007669"/>
    <property type="project" value="UniProtKB-UniRule"/>
</dbReference>
<comment type="pathway">
    <text evidence="1 12">Amino-acid biosynthesis; L-threonine biosynthesis; L-threonine from L-aspartate: step 4/5.</text>
</comment>
<evidence type="ECO:0000313" key="16">
    <source>
        <dbReference type="Proteomes" id="UP000245533"/>
    </source>
</evidence>
<dbReference type="SUPFAM" id="SSF55060">
    <property type="entry name" value="GHMP Kinase, C-terminal domain"/>
    <property type="match status" value="1"/>
</dbReference>
<feature type="binding site" evidence="12">
    <location>
        <begin position="97"/>
        <end position="107"/>
    </location>
    <ligand>
        <name>ATP</name>
        <dbReference type="ChEBI" id="CHEBI:30616"/>
    </ligand>
</feature>
<keyword evidence="6 12" id="KW-0808">Transferase</keyword>
<comment type="caution">
    <text evidence="15">The sequence shown here is derived from an EMBL/GenBank/DDBJ whole genome shotgun (WGS) entry which is preliminary data.</text>
</comment>
<comment type="function">
    <text evidence="12">Catalyzes the ATP-dependent phosphorylation of L-homoserine to L-homoserine phosphate.</text>
</comment>
<dbReference type="InterPro" id="IPR020568">
    <property type="entry name" value="Ribosomal_Su5_D2-typ_SF"/>
</dbReference>
<keyword evidence="7 12" id="KW-0791">Threonine biosynthesis</keyword>
<keyword evidence="8 12" id="KW-0547">Nucleotide-binding</keyword>
<comment type="subcellular location">
    <subcellularLocation>
        <location evidence="12">Cytoplasm</location>
    </subcellularLocation>
</comment>
<dbReference type="EMBL" id="QGGB01000001">
    <property type="protein sequence ID" value="PWN08114.1"/>
    <property type="molecule type" value="Genomic_DNA"/>
</dbReference>
<evidence type="ECO:0000256" key="4">
    <source>
        <dbReference type="ARBA" id="ARBA00017858"/>
    </source>
</evidence>
<dbReference type="RefSeq" id="WP_109643703.1">
    <property type="nucleotide sequence ID" value="NZ_QGGB01000001.1"/>
</dbReference>
<evidence type="ECO:0000256" key="10">
    <source>
        <dbReference type="ARBA" id="ARBA00022840"/>
    </source>
</evidence>
<dbReference type="InterPro" id="IPR006203">
    <property type="entry name" value="GHMP_knse_ATP-bd_CS"/>
</dbReference>
<dbReference type="GO" id="GO:0009088">
    <property type="term" value="P:threonine biosynthetic process"/>
    <property type="evidence" value="ECO:0007669"/>
    <property type="project" value="UniProtKB-UniRule"/>
</dbReference>
<dbReference type="InterPro" id="IPR006204">
    <property type="entry name" value="GHMP_kinase_N_dom"/>
</dbReference>
<evidence type="ECO:0000259" key="14">
    <source>
        <dbReference type="Pfam" id="PF08544"/>
    </source>
</evidence>
<dbReference type="PROSITE" id="PS00627">
    <property type="entry name" value="GHMP_KINASES_ATP"/>
    <property type="match status" value="1"/>
</dbReference>
<accession>A0A316TZ11</accession>
<comment type="similarity">
    <text evidence="2 12">Belongs to the GHMP kinase family. Homoserine kinase subfamily.</text>
</comment>
<dbReference type="NCBIfam" id="NF002288">
    <property type="entry name" value="PRK01212.1-4"/>
    <property type="match status" value="1"/>
</dbReference>
<evidence type="ECO:0000256" key="9">
    <source>
        <dbReference type="ARBA" id="ARBA00022777"/>
    </source>
</evidence>
<feature type="domain" description="GHMP kinase C-terminal" evidence="14">
    <location>
        <begin position="217"/>
        <end position="292"/>
    </location>
</feature>
<name>A0A316TZ11_9BACT</name>
<evidence type="ECO:0000256" key="5">
    <source>
        <dbReference type="ARBA" id="ARBA00022605"/>
    </source>
</evidence>
<evidence type="ECO:0000256" key="12">
    <source>
        <dbReference type="HAMAP-Rule" id="MF_00384"/>
    </source>
</evidence>
<keyword evidence="10 12" id="KW-0067">ATP-binding</keyword>
<dbReference type="PANTHER" id="PTHR20861:SF1">
    <property type="entry name" value="HOMOSERINE KINASE"/>
    <property type="match status" value="1"/>
</dbReference>
<dbReference type="Pfam" id="PF08544">
    <property type="entry name" value="GHMP_kinases_C"/>
    <property type="match status" value="1"/>
</dbReference>
<proteinExistence type="inferred from homology"/>
<dbReference type="SUPFAM" id="SSF54211">
    <property type="entry name" value="Ribosomal protein S5 domain 2-like"/>
    <property type="match status" value="1"/>
</dbReference>
<dbReference type="OrthoDB" id="9769912at2"/>
<dbReference type="NCBIfam" id="TIGR00191">
    <property type="entry name" value="thrB"/>
    <property type="match status" value="1"/>
</dbReference>